<proteinExistence type="predicted"/>
<evidence type="ECO:0000313" key="2">
    <source>
        <dbReference type="EMBL" id="GJM64595.1"/>
    </source>
</evidence>
<reference evidence="2 3" key="1">
    <citation type="submission" date="2021-12" db="EMBL/GenBank/DDBJ databases">
        <title>Genome sequencing of bacteria with rrn-lacking chromosome and rrn-plasmid.</title>
        <authorList>
            <person name="Anda M."/>
            <person name="Iwasaki W."/>
        </authorList>
    </citation>
    <scope>NUCLEOTIDE SEQUENCE [LARGE SCALE GENOMIC DNA]</scope>
    <source>
        <strain evidence="2 3">NBRC 15940</strain>
    </source>
</reference>
<dbReference type="EMBL" id="BQKE01000006">
    <property type="protein sequence ID" value="GJM64595.1"/>
    <property type="molecule type" value="Genomic_DNA"/>
</dbReference>
<dbReference type="AlphaFoldDB" id="A0AAN4W5Q9"/>
<organism evidence="2 3">
    <name type="scientific">Persicobacter diffluens</name>
    <dbReference type="NCBI Taxonomy" id="981"/>
    <lineage>
        <taxon>Bacteria</taxon>
        <taxon>Pseudomonadati</taxon>
        <taxon>Bacteroidota</taxon>
        <taxon>Cytophagia</taxon>
        <taxon>Cytophagales</taxon>
        <taxon>Persicobacteraceae</taxon>
        <taxon>Persicobacter</taxon>
    </lineage>
</organism>
<sequence>MENGLYQLNLFFKEIYFKETNQRDFHVKAEDRLLLENFNPDPAAGEITKTFQIEIKDGAIDLQFLPGMKNHPMLSALSLTKIEQAQYINAGNEKPEEASFYSGGAFV</sequence>
<accession>A0AAN4W5Q9</accession>
<dbReference type="SUPFAM" id="SSF49785">
    <property type="entry name" value="Galactose-binding domain-like"/>
    <property type="match status" value="1"/>
</dbReference>
<name>A0AAN4W5Q9_9BACT</name>
<keyword evidence="3" id="KW-1185">Reference proteome</keyword>
<dbReference type="Proteomes" id="UP001310022">
    <property type="component" value="Unassembled WGS sequence"/>
</dbReference>
<feature type="domain" description="Malectin" evidence="1">
    <location>
        <begin position="2"/>
        <end position="64"/>
    </location>
</feature>
<gene>
    <name evidence="2" type="ORF">PEDI_51470</name>
</gene>
<evidence type="ECO:0000259" key="1">
    <source>
        <dbReference type="Pfam" id="PF11721"/>
    </source>
</evidence>
<protein>
    <recommendedName>
        <fullName evidence="1">Malectin domain-containing protein</fullName>
    </recommendedName>
</protein>
<evidence type="ECO:0000313" key="3">
    <source>
        <dbReference type="Proteomes" id="UP001310022"/>
    </source>
</evidence>
<dbReference type="InterPro" id="IPR021720">
    <property type="entry name" value="Malectin_dom"/>
</dbReference>
<dbReference type="Gene3D" id="2.60.120.430">
    <property type="entry name" value="Galactose-binding lectin"/>
    <property type="match status" value="1"/>
</dbReference>
<dbReference type="Pfam" id="PF11721">
    <property type="entry name" value="Malectin"/>
    <property type="match status" value="1"/>
</dbReference>
<comment type="caution">
    <text evidence="2">The sequence shown here is derived from an EMBL/GenBank/DDBJ whole genome shotgun (WGS) entry which is preliminary data.</text>
</comment>
<dbReference type="InterPro" id="IPR008979">
    <property type="entry name" value="Galactose-bd-like_sf"/>
</dbReference>